<keyword evidence="8 10" id="KW-0472">Membrane</keyword>
<evidence type="ECO:0000256" key="4">
    <source>
        <dbReference type="ARBA" id="ARBA00022824"/>
    </source>
</evidence>
<evidence type="ECO:0000256" key="10">
    <source>
        <dbReference type="SAM" id="Phobius"/>
    </source>
</evidence>
<dbReference type="HOGENOM" id="CLU_063105_0_0_1"/>
<evidence type="ECO:0000256" key="5">
    <source>
        <dbReference type="ARBA" id="ARBA00022892"/>
    </source>
</evidence>
<keyword evidence="6 10" id="KW-1133">Transmembrane helix</keyword>
<evidence type="ECO:0000313" key="12">
    <source>
        <dbReference type="EMBL" id="KIL63131.1"/>
    </source>
</evidence>
<evidence type="ECO:0000256" key="2">
    <source>
        <dbReference type="ARBA" id="ARBA00022448"/>
    </source>
</evidence>
<dbReference type="InterPro" id="IPR056173">
    <property type="entry name" value="Sec20_C"/>
</dbReference>
<gene>
    <name evidence="12" type="ORF">M378DRAFT_179389</name>
</gene>
<evidence type="ECO:0000256" key="6">
    <source>
        <dbReference type="ARBA" id="ARBA00022989"/>
    </source>
</evidence>
<sequence length="344" mass="37590">MPPLPATFDEETTDLIDSATRLQKDLAECQIPRLRACVGPLTLQQTYAAEVREDIETLTRKVEALDLLVWDQKGEKNKRDLKGIVDSFKEELVKGGRLRQESRAALLASKKNIDSQSRSRREELVGSAVVAEQRQANGKVTGDALMKANNDVTDALRRTVSLMQGELERSVLSTQLLDASSASLKSTSSGHDRLTDLMSTSKQLVTVLEKTDWLDRMLLISAFAFFLLVVLFIVKQRVIDRGLRIAFWWTRFLPDFSADEEVLRSGEIVSSLSKLASDTAAVSTVSVVASVTLLATSSTLGVQETSPPVVGTDIPIPVAAAPSTHISSALDSMSSILPEVHVEL</sequence>
<dbReference type="Proteomes" id="UP000054549">
    <property type="component" value="Unassembled WGS sequence"/>
</dbReference>
<accession>A0A0C2X1V7</accession>
<evidence type="ECO:0000256" key="9">
    <source>
        <dbReference type="ARBA" id="ARBA00037934"/>
    </source>
</evidence>
<dbReference type="GO" id="GO:0005789">
    <property type="term" value="C:endoplasmic reticulum membrane"/>
    <property type="evidence" value="ECO:0007669"/>
    <property type="project" value="UniProtKB-SubCell"/>
</dbReference>
<comment type="subcellular location">
    <subcellularLocation>
        <location evidence="1">Endoplasmic reticulum membrane</location>
        <topology evidence="1">Single-pass type IV membrane protein</topology>
    </subcellularLocation>
</comment>
<dbReference type="GO" id="GO:0031201">
    <property type="term" value="C:SNARE complex"/>
    <property type="evidence" value="ECO:0007669"/>
    <property type="project" value="TreeGrafter"/>
</dbReference>
<feature type="domain" description="Sec20 C-terminal" evidence="11">
    <location>
        <begin position="149"/>
        <end position="238"/>
    </location>
</feature>
<dbReference type="OrthoDB" id="46868at2759"/>
<evidence type="ECO:0000256" key="8">
    <source>
        <dbReference type="ARBA" id="ARBA00023136"/>
    </source>
</evidence>
<dbReference type="Pfam" id="PF03908">
    <property type="entry name" value="Sec20"/>
    <property type="match status" value="1"/>
</dbReference>
<keyword evidence="13" id="KW-1185">Reference proteome</keyword>
<dbReference type="AlphaFoldDB" id="A0A0C2X1V7"/>
<dbReference type="InParanoid" id="A0A0C2X1V7"/>
<name>A0A0C2X1V7_AMAMK</name>
<evidence type="ECO:0000313" key="13">
    <source>
        <dbReference type="Proteomes" id="UP000054549"/>
    </source>
</evidence>
<dbReference type="PANTHER" id="PTHR12825">
    <property type="entry name" value="BNIP1-RELATED"/>
    <property type="match status" value="1"/>
</dbReference>
<dbReference type="GO" id="GO:0005484">
    <property type="term" value="F:SNAP receptor activity"/>
    <property type="evidence" value="ECO:0007669"/>
    <property type="project" value="InterPro"/>
</dbReference>
<evidence type="ECO:0000256" key="7">
    <source>
        <dbReference type="ARBA" id="ARBA00023054"/>
    </source>
</evidence>
<comment type="similarity">
    <text evidence="9">Belongs to the SEC20 family.</text>
</comment>
<keyword evidence="4" id="KW-0256">Endoplasmic reticulum</keyword>
<protein>
    <recommendedName>
        <fullName evidence="11">Sec20 C-terminal domain-containing protein</fullName>
    </recommendedName>
</protein>
<keyword evidence="2" id="KW-0813">Transport</keyword>
<keyword evidence="7" id="KW-0175">Coiled coil</keyword>
<evidence type="ECO:0000256" key="1">
    <source>
        <dbReference type="ARBA" id="ARBA00004163"/>
    </source>
</evidence>
<dbReference type="EMBL" id="KN818262">
    <property type="protein sequence ID" value="KIL63131.1"/>
    <property type="molecule type" value="Genomic_DNA"/>
</dbReference>
<keyword evidence="5" id="KW-0931">ER-Golgi transport</keyword>
<organism evidence="12 13">
    <name type="scientific">Amanita muscaria (strain Koide BX008)</name>
    <dbReference type="NCBI Taxonomy" id="946122"/>
    <lineage>
        <taxon>Eukaryota</taxon>
        <taxon>Fungi</taxon>
        <taxon>Dikarya</taxon>
        <taxon>Basidiomycota</taxon>
        <taxon>Agaricomycotina</taxon>
        <taxon>Agaricomycetes</taxon>
        <taxon>Agaricomycetidae</taxon>
        <taxon>Agaricales</taxon>
        <taxon>Pluteineae</taxon>
        <taxon>Amanitaceae</taxon>
        <taxon>Amanita</taxon>
    </lineage>
</organism>
<proteinExistence type="inferred from homology"/>
<feature type="transmembrane region" description="Helical" evidence="10">
    <location>
        <begin position="213"/>
        <end position="234"/>
    </location>
</feature>
<dbReference type="GO" id="GO:0006890">
    <property type="term" value="P:retrograde vesicle-mediated transport, Golgi to endoplasmic reticulum"/>
    <property type="evidence" value="ECO:0007669"/>
    <property type="project" value="InterPro"/>
</dbReference>
<dbReference type="STRING" id="946122.A0A0C2X1V7"/>
<dbReference type="PANTHER" id="PTHR12825:SF0">
    <property type="entry name" value="VESICLE TRANSPORT PROTEIN SEC20"/>
    <property type="match status" value="1"/>
</dbReference>
<reference evidence="12 13" key="1">
    <citation type="submission" date="2014-04" db="EMBL/GenBank/DDBJ databases">
        <title>Evolutionary Origins and Diversification of the Mycorrhizal Mutualists.</title>
        <authorList>
            <consortium name="DOE Joint Genome Institute"/>
            <consortium name="Mycorrhizal Genomics Consortium"/>
            <person name="Kohler A."/>
            <person name="Kuo A."/>
            <person name="Nagy L.G."/>
            <person name="Floudas D."/>
            <person name="Copeland A."/>
            <person name="Barry K.W."/>
            <person name="Cichocki N."/>
            <person name="Veneault-Fourrey C."/>
            <person name="LaButti K."/>
            <person name="Lindquist E.A."/>
            <person name="Lipzen A."/>
            <person name="Lundell T."/>
            <person name="Morin E."/>
            <person name="Murat C."/>
            <person name="Riley R."/>
            <person name="Ohm R."/>
            <person name="Sun H."/>
            <person name="Tunlid A."/>
            <person name="Henrissat B."/>
            <person name="Grigoriev I.V."/>
            <person name="Hibbett D.S."/>
            <person name="Martin F."/>
        </authorList>
    </citation>
    <scope>NUCLEOTIDE SEQUENCE [LARGE SCALE GENOMIC DNA]</scope>
    <source>
        <strain evidence="12 13">Koide BX008</strain>
    </source>
</reference>
<evidence type="ECO:0000256" key="3">
    <source>
        <dbReference type="ARBA" id="ARBA00022692"/>
    </source>
</evidence>
<dbReference type="InterPro" id="IPR005606">
    <property type="entry name" value="Sec20"/>
</dbReference>
<keyword evidence="3 10" id="KW-0812">Transmembrane</keyword>
<evidence type="ECO:0000259" key="11">
    <source>
        <dbReference type="Pfam" id="PF03908"/>
    </source>
</evidence>